<organism evidence="1">
    <name type="scientific">Dichomitus squalens</name>
    <dbReference type="NCBI Taxonomy" id="114155"/>
    <lineage>
        <taxon>Eukaryota</taxon>
        <taxon>Fungi</taxon>
        <taxon>Dikarya</taxon>
        <taxon>Basidiomycota</taxon>
        <taxon>Agaricomycotina</taxon>
        <taxon>Agaricomycetes</taxon>
        <taxon>Polyporales</taxon>
        <taxon>Polyporaceae</taxon>
        <taxon>Dichomitus</taxon>
    </lineage>
</organism>
<accession>A0A4Q9MYE6</accession>
<gene>
    <name evidence="1" type="ORF">BD311DRAFT_115618</name>
</gene>
<dbReference type="Proteomes" id="UP000292957">
    <property type="component" value="Unassembled WGS sequence"/>
</dbReference>
<dbReference type="AlphaFoldDB" id="A0A4Q9MYE6"/>
<proteinExistence type="predicted"/>
<protein>
    <submittedName>
        <fullName evidence="1">Uncharacterized protein</fullName>
    </submittedName>
</protein>
<dbReference type="EMBL" id="ML143399">
    <property type="protein sequence ID" value="TBU31356.1"/>
    <property type="molecule type" value="Genomic_DNA"/>
</dbReference>
<reference evidence="1" key="1">
    <citation type="submission" date="2019-01" db="EMBL/GenBank/DDBJ databases">
        <title>Draft genome sequences of three monokaryotic isolates of the white-rot basidiomycete fungus Dichomitus squalens.</title>
        <authorList>
            <consortium name="DOE Joint Genome Institute"/>
            <person name="Lopez S.C."/>
            <person name="Andreopoulos B."/>
            <person name="Pangilinan J."/>
            <person name="Lipzen A."/>
            <person name="Riley R."/>
            <person name="Ahrendt S."/>
            <person name="Ng V."/>
            <person name="Barry K."/>
            <person name="Daum C."/>
            <person name="Grigoriev I.V."/>
            <person name="Hilden K.S."/>
            <person name="Makela M.R."/>
            <person name="de Vries R.P."/>
        </authorList>
    </citation>
    <scope>NUCLEOTIDE SEQUENCE [LARGE SCALE GENOMIC DNA]</scope>
    <source>
        <strain evidence="1">OM18370.1</strain>
    </source>
</reference>
<sequence length="112" mass="12628">MTFEGPRTYSHRMSSGSPLSIIATEPIHVVRIVLNTGPQRPETLGILAHIRWPLNVKHHMSVPLHPHSCATALASMKSVRRVTPSWQERSWTKCMKSVFGTNNLHGRLEALR</sequence>
<name>A0A4Q9MYE6_9APHY</name>
<evidence type="ECO:0000313" key="1">
    <source>
        <dbReference type="EMBL" id="TBU31356.1"/>
    </source>
</evidence>